<gene>
    <name evidence="9" type="ORF">AF335_20255</name>
    <name evidence="8" type="ORF">FHS36_004495</name>
</gene>
<evidence type="ECO:0000256" key="3">
    <source>
        <dbReference type="ARBA" id="ARBA00022989"/>
    </source>
</evidence>
<dbReference type="Pfam" id="PF07690">
    <property type="entry name" value="MFS_1"/>
    <property type="match status" value="1"/>
</dbReference>
<dbReference type="InterPro" id="IPR036259">
    <property type="entry name" value="MFS_trans_sf"/>
</dbReference>
<evidence type="ECO:0000313" key="8">
    <source>
        <dbReference type="EMBL" id="MBB5121044.1"/>
    </source>
</evidence>
<evidence type="ECO:0000313" key="11">
    <source>
        <dbReference type="Proteomes" id="UP000528608"/>
    </source>
</evidence>
<keyword evidence="3 6" id="KW-1133">Transmembrane helix</keyword>
<feature type="transmembrane region" description="Helical" evidence="6">
    <location>
        <begin position="176"/>
        <end position="199"/>
    </location>
</feature>
<dbReference type="OrthoDB" id="9793415at2"/>
<dbReference type="Gene3D" id="1.20.1250.20">
    <property type="entry name" value="MFS general substrate transporter like domains"/>
    <property type="match status" value="2"/>
</dbReference>
<feature type="transmembrane region" description="Helical" evidence="6">
    <location>
        <begin position="82"/>
        <end position="101"/>
    </location>
</feature>
<dbReference type="InterPro" id="IPR020846">
    <property type="entry name" value="MFS_dom"/>
</dbReference>
<feature type="region of interest" description="Disordered" evidence="5">
    <location>
        <begin position="425"/>
        <end position="446"/>
    </location>
</feature>
<evidence type="ECO:0000313" key="10">
    <source>
        <dbReference type="Proteomes" id="UP000235945"/>
    </source>
</evidence>
<comment type="caution">
    <text evidence="9">The sequence shown here is derived from an EMBL/GenBank/DDBJ whole genome shotgun (WGS) entry which is preliminary data.</text>
</comment>
<sequence>MLARSRIVAPPGWSRWLVPPAALSVHLAIGQAYAWSVFKPPLESSLGLSGTASALPFQVAIVMLGLSAAFGGTLVERNGPRWAMAVSAVCFSSGFLVAALGAATRQYWLVVLGYGFIGGVGLGIGYISPVSTLIRWFPDRPGMATGIAIMGFGGGALIASPWSAELLDAFGRGTPGIARTFLVMGVAYAVFMTLGVLLVRVPPDAPPPDAPRPAAATVRVSAHRALRTPQFWCLWVVLCTNVTAGIGILEKAAPMITDFFAGTSAPVGAAAAAGFVGLLSLANMLGRIVWSSVSDLAGRKNVYRLYLGAGALMYLVIALVGDGSKAVFITCAAVILSFYGGGFATVPAYLKDLFGTYQVGAVHGRLLTAWSTAGILGPLIVNAVADAGKSAGRTGADLYTTSFFIMIGLLTVGFVANELVRPVHPRHHEPPPEEEPAAVPEKGAAP</sequence>
<feature type="compositionally biased region" description="Low complexity" evidence="5">
    <location>
        <begin position="437"/>
        <end position="446"/>
    </location>
</feature>
<organism evidence="9 10">
    <name type="scientific">Streptomyces eurocidicus</name>
    <name type="common">Streptoverticillium eurocidicus</name>
    <dbReference type="NCBI Taxonomy" id="66423"/>
    <lineage>
        <taxon>Bacteria</taxon>
        <taxon>Bacillati</taxon>
        <taxon>Actinomycetota</taxon>
        <taxon>Actinomycetes</taxon>
        <taxon>Kitasatosporales</taxon>
        <taxon>Streptomycetaceae</taxon>
        <taxon>Streptomyces</taxon>
    </lineage>
</organism>
<feature type="transmembrane region" description="Helical" evidence="6">
    <location>
        <begin position="55"/>
        <end position="75"/>
    </location>
</feature>
<reference evidence="10" key="1">
    <citation type="submission" date="2015-07" db="EMBL/GenBank/DDBJ databases">
        <authorList>
            <person name="Graham D.E."/>
            <person name="Giannone R.J."/>
            <person name="Gulvik C.A."/>
            <person name="Hettich R.L."/>
            <person name="Klingeman D.M."/>
            <person name="Mahan K.M."/>
            <person name="Parry R.J."/>
            <person name="Spain J.C."/>
        </authorList>
    </citation>
    <scope>NUCLEOTIDE SEQUENCE [LARGE SCALE GENOMIC DNA]</scope>
    <source>
        <strain evidence="10">ATCC 27428</strain>
    </source>
</reference>
<dbReference type="InterPro" id="IPR050327">
    <property type="entry name" value="Proton-linked_MCT"/>
</dbReference>
<dbReference type="GO" id="GO:0022857">
    <property type="term" value="F:transmembrane transporter activity"/>
    <property type="evidence" value="ECO:0007669"/>
    <property type="project" value="InterPro"/>
</dbReference>
<feature type="domain" description="Major facilitator superfamily (MFS) profile" evidence="7">
    <location>
        <begin position="1"/>
        <end position="420"/>
    </location>
</feature>
<reference evidence="9" key="2">
    <citation type="submission" date="2015-07" db="EMBL/GenBank/DDBJ databases">
        <authorList>
            <person name="Noorani M."/>
        </authorList>
    </citation>
    <scope>NUCLEOTIDE SEQUENCE [LARGE SCALE GENOMIC DNA]</scope>
    <source>
        <strain evidence="9">ATCC 27428</strain>
    </source>
</reference>
<feature type="transmembrane region" description="Helical" evidence="6">
    <location>
        <begin position="12"/>
        <end position="35"/>
    </location>
</feature>
<dbReference type="RefSeq" id="WP_102919883.1">
    <property type="nucleotide sequence ID" value="NZ_JACHJF010000015.1"/>
</dbReference>
<dbReference type="AlphaFoldDB" id="A0A2N8NTI8"/>
<proteinExistence type="predicted"/>
<evidence type="ECO:0000313" key="9">
    <source>
        <dbReference type="EMBL" id="PNE32080.1"/>
    </source>
</evidence>
<evidence type="ECO:0000259" key="7">
    <source>
        <dbReference type="PROSITE" id="PS50850"/>
    </source>
</evidence>
<keyword evidence="10" id="KW-1185">Reference proteome</keyword>
<dbReference type="EMBL" id="LGUI01000006">
    <property type="protein sequence ID" value="PNE32080.1"/>
    <property type="molecule type" value="Genomic_DNA"/>
</dbReference>
<dbReference type="Proteomes" id="UP000235945">
    <property type="component" value="Unassembled WGS sequence"/>
</dbReference>
<feature type="transmembrane region" description="Helical" evidence="6">
    <location>
        <begin position="326"/>
        <end position="350"/>
    </location>
</feature>
<name>A0A2N8NTI8_STREU</name>
<feature type="transmembrane region" description="Helical" evidence="6">
    <location>
        <begin position="142"/>
        <end position="164"/>
    </location>
</feature>
<reference evidence="8 11" key="3">
    <citation type="submission" date="2020-08" db="EMBL/GenBank/DDBJ databases">
        <title>Genomic Encyclopedia of Type Strains, Phase III (KMG-III): the genomes of soil and plant-associated and newly described type strains.</title>
        <authorList>
            <person name="Whitman W."/>
        </authorList>
    </citation>
    <scope>NUCLEOTIDE SEQUENCE [LARGE SCALE GENOMIC DNA]</scope>
    <source>
        <strain evidence="8 11">CECT 3259</strain>
    </source>
</reference>
<protein>
    <submittedName>
        <fullName evidence="8">MFS family permease</fullName>
    </submittedName>
    <submittedName>
        <fullName evidence="9">MFS transporter</fullName>
    </submittedName>
</protein>
<dbReference type="PANTHER" id="PTHR11360">
    <property type="entry name" value="MONOCARBOXYLATE TRANSPORTER"/>
    <property type="match status" value="1"/>
</dbReference>
<dbReference type="InterPro" id="IPR011701">
    <property type="entry name" value="MFS"/>
</dbReference>
<comment type="subcellular location">
    <subcellularLocation>
        <location evidence="1">Cell membrane</location>
        <topology evidence="1">Multi-pass membrane protein</topology>
    </subcellularLocation>
</comment>
<evidence type="ECO:0000256" key="1">
    <source>
        <dbReference type="ARBA" id="ARBA00004651"/>
    </source>
</evidence>
<feature type="transmembrane region" description="Helical" evidence="6">
    <location>
        <begin position="401"/>
        <end position="420"/>
    </location>
</feature>
<feature type="transmembrane region" description="Helical" evidence="6">
    <location>
        <begin position="231"/>
        <end position="249"/>
    </location>
</feature>
<feature type="transmembrane region" description="Helical" evidence="6">
    <location>
        <begin position="107"/>
        <end position="130"/>
    </location>
</feature>
<evidence type="ECO:0000256" key="4">
    <source>
        <dbReference type="ARBA" id="ARBA00023136"/>
    </source>
</evidence>
<dbReference type="EMBL" id="JACHJF010000015">
    <property type="protein sequence ID" value="MBB5121044.1"/>
    <property type="molecule type" value="Genomic_DNA"/>
</dbReference>
<evidence type="ECO:0000256" key="2">
    <source>
        <dbReference type="ARBA" id="ARBA00022692"/>
    </source>
</evidence>
<keyword evidence="4 6" id="KW-0472">Membrane</keyword>
<feature type="transmembrane region" description="Helical" evidence="6">
    <location>
        <begin position="269"/>
        <end position="290"/>
    </location>
</feature>
<evidence type="ECO:0000256" key="5">
    <source>
        <dbReference type="SAM" id="MobiDB-lite"/>
    </source>
</evidence>
<accession>A0A2N8NTI8</accession>
<dbReference type="Proteomes" id="UP000528608">
    <property type="component" value="Unassembled WGS sequence"/>
</dbReference>
<feature type="transmembrane region" description="Helical" evidence="6">
    <location>
        <begin position="302"/>
        <end position="320"/>
    </location>
</feature>
<dbReference type="GO" id="GO:0005886">
    <property type="term" value="C:plasma membrane"/>
    <property type="evidence" value="ECO:0007669"/>
    <property type="project" value="UniProtKB-SubCell"/>
</dbReference>
<dbReference type="PROSITE" id="PS50850">
    <property type="entry name" value="MFS"/>
    <property type="match status" value="1"/>
</dbReference>
<feature type="transmembrane region" description="Helical" evidence="6">
    <location>
        <begin position="362"/>
        <end position="381"/>
    </location>
</feature>
<keyword evidence="2 6" id="KW-0812">Transmembrane</keyword>
<dbReference type="CDD" id="cd17353">
    <property type="entry name" value="MFS_OFA_like"/>
    <property type="match status" value="1"/>
</dbReference>
<dbReference type="PANTHER" id="PTHR11360:SF317">
    <property type="entry name" value="MAJOR FACILITATOR SUPERFAMILY (MFS) PROFILE DOMAIN-CONTAINING PROTEIN-RELATED"/>
    <property type="match status" value="1"/>
</dbReference>
<dbReference type="SUPFAM" id="SSF103473">
    <property type="entry name" value="MFS general substrate transporter"/>
    <property type="match status" value="1"/>
</dbReference>
<evidence type="ECO:0000256" key="6">
    <source>
        <dbReference type="SAM" id="Phobius"/>
    </source>
</evidence>